<comment type="subcellular location">
    <subcellularLocation>
        <location evidence="1">Cell membrane</location>
        <topology evidence="1">Multi-pass membrane protein</topology>
    </subcellularLocation>
</comment>
<feature type="transmembrane region" description="Helical" evidence="9">
    <location>
        <begin position="20"/>
        <end position="51"/>
    </location>
</feature>
<organism evidence="11 12">
    <name type="scientific">Lapillicoccus jejuensis</name>
    <dbReference type="NCBI Taxonomy" id="402171"/>
    <lineage>
        <taxon>Bacteria</taxon>
        <taxon>Bacillati</taxon>
        <taxon>Actinomycetota</taxon>
        <taxon>Actinomycetes</taxon>
        <taxon>Micrococcales</taxon>
        <taxon>Intrasporangiaceae</taxon>
        <taxon>Lapillicoccus</taxon>
    </lineage>
</organism>
<evidence type="ECO:0000256" key="1">
    <source>
        <dbReference type="ARBA" id="ARBA00004651"/>
    </source>
</evidence>
<dbReference type="GO" id="GO:0000155">
    <property type="term" value="F:phosphorelay sensor kinase activity"/>
    <property type="evidence" value="ECO:0007669"/>
    <property type="project" value="InterPro"/>
</dbReference>
<keyword evidence="2" id="KW-1003">Cell membrane</keyword>
<dbReference type="EMBL" id="VFMN01000001">
    <property type="protein sequence ID" value="TQJ09553.1"/>
    <property type="molecule type" value="Genomic_DNA"/>
</dbReference>
<sequence>MIGTKRLAGVSVGTQYRWLVALMVVVVSGIGTDGVSVLPWVAAVLVIDVVAGRVQRDLEPGALDGRRRQAMLALSLAGGLAAGLGLLAGPSALPLVVLPLSRAASALARVEVIGTALVWVLAGLAVRRTRPSLTLLDVGLDVRWTLIAAVTAAGAVWVHRTNRVASEAQQSATANPAAEEAAILLSRLDALTSDLEGGLDPATAAELLLDALGRPGPLARSGVLIGGAEDHPVPLALRGVDRVPWGDPLVDPGAVGQAWRSGRPATVYDPSEHREVRAVPLRASDGSALGVVVQDVMTTAPSSPWDREPLEATAARLGPVIGVALSFAALRERAGFEERERLAREMHDGIAQELVALGFRLDLVARTLDGPQGSDPEKAGEMLTEARGQLRRILGDLRSHISDLRVSVRPERGLGATMTSRLQSFGTTTEVVVGLRLDESGFRLPARVETALYQLFLDVLADVKDGGATGVDVDLTVVAPDATLRMRHNGKTTFSPARCTDHQVTAAGGTVTVDTTDGLDLVAVFRTPQTHTSPVHVNEKVPQPS</sequence>
<dbReference type="SUPFAM" id="SSF55781">
    <property type="entry name" value="GAF domain-like"/>
    <property type="match status" value="1"/>
</dbReference>
<protein>
    <submittedName>
        <fullName evidence="11">Histidine kinase</fullName>
    </submittedName>
</protein>
<dbReference type="Pfam" id="PF07730">
    <property type="entry name" value="HisKA_3"/>
    <property type="match status" value="1"/>
</dbReference>
<dbReference type="OrthoDB" id="9764154at2"/>
<keyword evidence="6 9" id="KW-1133">Transmembrane helix</keyword>
<dbReference type="InterPro" id="IPR011712">
    <property type="entry name" value="Sig_transdc_His_kin_sub3_dim/P"/>
</dbReference>
<dbReference type="GO" id="GO:0046983">
    <property type="term" value="F:protein dimerization activity"/>
    <property type="evidence" value="ECO:0007669"/>
    <property type="project" value="InterPro"/>
</dbReference>
<dbReference type="PANTHER" id="PTHR24421:SF37">
    <property type="entry name" value="SENSOR HISTIDINE KINASE NARS"/>
    <property type="match status" value="1"/>
</dbReference>
<keyword evidence="7" id="KW-0902">Two-component regulatory system</keyword>
<dbReference type="PANTHER" id="PTHR24421">
    <property type="entry name" value="NITRATE/NITRITE SENSOR PROTEIN NARX-RELATED"/>
    <property type="match status" value="1"/>
</dbReference>
<dbReference type="GO" id="GO:0005886">
    <property type="term" value="C:plasma membrane"/>
    <property type="evidence" value="ECO:0007669"/>
    <property type="project" value="UniProtKB-SubCell"/>
</dbReference>
<keyword evidence="5 11" id="KW-0418">Kinase</keyword>
<evidence type="ECO:0000313" key="11">
    <source>
        <dbReference type="EMBL" id="TQJ09553.1"/>
    </source>
</evidence>
<gene>
    <name evidence="11" type="ORF">FB458_2665</name>
</gene>
<reference evidence="11 12" key="1">
    <citation type="submission" date="2019-06" db="EMBL/GenBank/DDBJ databases">
        <title>Sequencing the genomes of 1000 actinobacteria strains.</title>
        <authorList>
            <person name="Klenk H.-P."/>
        </authorList>
    </citation>
    <scope>NUCLEOTIDE SEQUENCE [LARGE SCALE GENOMIC DNA]</scope>
    <source>
        <strain evidence="11 12">DSM 18607</strain>
    </source>
</reference>
<proteinExistence type="predicted"/>
<dbReference type="AlphaFoldDB" id="A0A542E2J1"/>
<feature type="domain" description="Signal transduction histidine kinase subgroup 3 dimerisation and phosphoacceptor" evidence="10">
    <location>
        <begin position="338"/>
        <end position="405"/>
    </location>
</feature>
<evidence type="ECO:0000256" key="6">
    <source>
        <dbReference type="ARBA" id="ARBA00022989"/>
    </source>
</evidence>
<keyword evidence="8 9" id="KW-0472">Membrane</keyword>
<keyword evidence="3" id="KW-0808">Transferase</keyword>
<dbReference type="Proteomes" id="UP000317893">
    <property type="component" value="Unassembled WGS sequence"/>
</dbReference>
<name>A0A542E2J1_9MICO</name>
<accession>A0A542E2J1</accession>
<keyword evidence="12" id="KW-1185">Reference proteome</keyword>
<evidence type="ECO:0000256" key="4">
    <source>
        <dbReference type="ARBA" id="ARBA00022692"/>
    </source>
</evidence>
<feature type="transmembrane region" description="Helical" evidence="9">
    <location>
        <begin position="106"/>
        <end position="126"/>
    </location>
</feature>
<feature type="transmembrane region" description="Helical" evidence="9">
    <location>
        <begin position="72"/>
        <end position="100"/>
    </location>
</feature>
<evidence type="ECO:0000259" key="10">
    <source>
        <dbReference type="Pfam" id="PF07730"/>
    </source>
</evidence>
<dbReference type="RefSeq" id="WP_141848903.1">
    <property type="nucleotide sequence ID" value="NZ_BAAAPR010000009.1"/>
</dbReference>
<evidence type="ECO:0000256" key="7">
    <source>
        <dbReference type="ARBA" id="ARBA00023012"/>
    </source>
</evidence>
<evidence type="ECO:0000256" key="3">
    <source>
        <dbReference type="ARBA" id="ARBA00022679"/>
    </source>
</evidence>
<comment type="caution">
    <text evidence="11">The sequence shown here is derived from an EMBL/GenBank/DDBJ whole genome shotgun (WGS) entry which is preliminary data.</text>
</comment>
<keyword evidence="4 9" id="KW-0812">Transmembrane</keyword>
<dbReference type="Gene3D" id="1.20.5.1930">
    <property type="match status" value="1"/>
</dbReference>
<dbReference type="InterPro" id="IPR050482">
    <property type="entry name" value="Sensor_HK_TwoCompSys"/>
</dbReference>
<evidence type="ECO:0000256" key="8">
    <source>
        <dbReference type="ARBA" id="ARBA00023136"/>
    </source>
</evidence>
<evidence type="ECO:0000256" key="5">
    <source>
        <dbReference type="ARBA" id="ARBA00022777"/>
    </source>
</evidence>
<evidence type="ECO:0000313" key="12">
    <source>
        <dbReference type="Proteomes" id="UP000317893"/>
    </source>
</evidence>
<evidence type="ECO:0000256" key="9">
    <source>
        <dbReference type="SAM" id="Phobius"/>
    </source>
</evidence>
<evidence type="ECO:0000256" key="2">
    <source>
        <dbReference type="ARBA" id="ARBA00022475"/>
    </source>
</evidence>